<organism evidence="1">
    <name type="scientific">Heterosigma akashiwo</name>
    <name type="common">Chromophytic alga</name>
    <name type="synonym">Heterosigma carterae</name>
    <dbReference type="NCBI Taxonomy" id="2829"/>
    <lineage>
        <taxon>Eukaryota</taxon>
        <taxon>Sar</taxon>
        <taxon>Stramenopiles</taxon>
        <taxon>Ochrophyta</taxon>
        <taxon>Raphidophyceae</taxon>
        <taxon>Chattonellales</taxon>
        <taxon>Chattonellaceae</taxon>
        <taxon>Heterosigma</taxon>
    </lineage>
</organism>
<dbReference type="Gene3D" id="3.90.550.10">
    <property type="entry name" value="Spore Coat Polysaccharide Biosynthesis Protein SpsA, Chain A"/>
    <property type="match status" value="1"/>
</dbReference>
<reference evidence="1" key="1">
    <citation type="submission" date="2021-01" db="EMBL/GenBank/DDBJ databases">
        <authorList>
            <person name="Corre E."/>
            <person name="Pelletier E."/>
            <person name="Niang G."/>
            <person name="Scheremetjew M."/>
            <person name="Finn R."/>
            <person name="Kale V."/>
            <person name="Holt S."/>
            <person name="Cochrane G."/>
            <person name="Meng A."/>
            <person name="Brown T."/>
            <person name="Cohen L."/>
        </authorList>
    </citation>
    <scope>NUCLEOTIDE SEQUENCE</scope>
    <source>
        <strain evidence="1">CCMP3107</strain>
    </source>
</reference>
<evidence type="ECO:0000313" key="1">
    <source>
        <dbReference type="EMBL" id="CAE0641684.1"/>
    </source>
</evidence>
<accession>A0A7S3Y5J2</accession>
<dbReference type="AlphaFoldDB" id="A0A7S3Y5J2"/>
<dbReference type="SUPFAM" id="SSF53448">
    <property type="entry name" value="Nucleotide-diphospho-sugar transferases"/>
    <property type="match status" value="1"/>
</dbReference>
<dbReference type="InterPro" id="IPR029044">
    <property type="entry name" value="Nucleotide-diphossugar_trans"/>
</dbReference>
<sequence>MGVDFLVLVPPSAGMEEEGKEGLSADALEILSDLGARVVFTEGMPKLSPGLLYPQLGGEIWIKLFLWQLEEYESIFCLDADSILLHNLDQVLLASLAWKSQGVHLAVREYTTSDYFFGGYFIVFPSRNTYEEMMKELVGGNDIFNHAEMDFLNLYFGTRKRVALEEAHFCMSARLKSTEHLSHCKAIDFMSCGALKWKPWHRLSRLVGKTVCGDEDPFSQHFLDVVEIWRELFSSSKQSLRPSALLLFEELMKMTSKYYDDSSKTVHGKDDDGNVSIYFEHHDRFM</sequence>
<protein>
    <submittedName>
        <fullName evidence="1">Uncharacterized protein</fullName>
    </submittedName>
</protein>
<gene>
    <name evidence="1" type="ORF">HAKA00212_LOCUS20512</name>
</gene>
<name>A0A7S3Y5J2_HETAK</name>
<dbReference type="InterPro" id="IPR050587">
    <property type="entry name" value="GNT1/Glycosyltrans_8"/>
</dbReference>
<proteinExistence type="predicted"/>
<dbReference type="EMBL" id="HBIU01045595">
    <property type="protein sequence ID" value="CAE0641684.1"/>
    <property type="molecule type" value="Transcribed_RNA"/>
</dbReference>
<dbReference type="PANTHER" id="PTHR11183">
    <property type="entry name" value="GLYCOGENIN SUBFAMILY MEMBER"/>
    <property type="match status" value="1"/>
</dbReference>